<dbReference type="Pfam" id="PF13508">
    <property type="entry name" value="Acetyltransf_7"/>
    <property type="match status" value="1"/>
</dbReference>
<dbReference type="AlphaFoldDB" id="A0A2R8C0E0"/>
<dbReference type="GO" id="GO:0016747">
    <property type="term" value="F:acyltransferase activity, transferring groups other than amino-acyl groups"/>
    <property type="evidence" value="ECO:0007669"/>
    <property type="project" value="InterPro"/>
</dbReference>
<sequence>MTDIRIEYARAHDAAAIEALLRAAFEQQDEADLVAALRRDGAIWVEWVATTGTTIVGFAALSRMRAPDGWACLAPVAVQPEHQNQGIGGALTRRAAGFDQADAVVVLGDPQFYGHHGFDHARAQKLFSPYPVSHTLIAGGARSPEATLIYPAAFG</sequence>
<dbReference type="OrthoDB" id="9797178at2"/>
<dbReference type="CDD" id="cd04301">
    <property type="entry name" value="NAT_SF"/>
    <property type="match status" value="1"/>
</dbReference>
<dbReference type="InterPro" id="IPR000182">
    <property type="entry name" value="GNAT_dom"/>
</dbReference>
<dbReference type="Proteomes" id="UP000244912">
    <property type="component" value="Unassembled WGS sequence"/>
</dbReference>
<dbReference type="EMBL" id="ONZF01000012">
    <property type="protein sequence ID" value="SPJ25877.1"/>
    <property type="molecule type" value="Genomic_DNA"/>
</dbReference>
<protein>
    <recommendedName>
        <fullName evidence="1">N-acetyltransferase domain-containing protein</fullName>
    </recommendedName>
</protein>
<keyword evidence="3" id="KW-1185">Reference proteome</keyword>
<feature type="domain" description="N-acetyltransferase" evidence="1">
    <location>
        <begin position="4"/>
        <end position="137"/>
    </location>
</feature>
<name>A0A2R8C0E0_9RHOB</name>
<dbReference type="PROSITE" id="PS51186">
    <property type="entry name" value="GNAT"/>
    <property type="match status" value="1"/>
</dbReference>
<evidence type="ECO:0000313" key="3">
    <source>
        <dbReference type="Proteomes" id="UP000244912"/>
    </source>
</evidence>
<dbReference type="RefSeq" id="WP_108895600.1">
    <property type="nucleotide sequence ID" value="NZ_ONZF01000012.1"/>
</dbReference>
<organism evidence="2 3">
    <name type="scientific">Palleronia abyssalis</name>
    <dbReference type="NCBI Taxonomy" id="1501240"/>
    <lineage>
        <taxon>Bacteria</taxon>
        <taxon>Pseudomonadati</taxon>
        <taxon>Pseudomonadota</taxon>
        <taxon>Alphaproteobacteria</taxon>
        <taxon>Rhodobacterales</taxon>
        <taxon>Roseobacteraceae</taxon>
        <taxon>Palleronia</taxon>
    </lineage>
</organism>
<accession>A0A2R8C0E0</accession>
<dbReference type="Gene3D" id="3.40.630.30">
    <property type="match status" value="1"/>
</dbReference>
<gene>
    <name evidence="2" type="ORF">PAA8504_03729</name>
</gene>
<proteinExistence type="predicted"/>
<reference evidence="3" key="1">
    <citation type="submission" date="2018-03" db="EMBL/GenBank/DDBJ databases">
        <authorList>
            <person name="Rodrigo-Torres L."/>
            <person name="Arahal R. D."/>
            <person name="Lucena T."/>
        </authorList>
    </citation>
    <scope>NUCLEOTIDE SEQUENCE [LARGE SCALE GENOMIC DNA]</scope>
    <source>
        <strain evidence="3">CECT 8504</strain>
    </source>
</reference>
<evidence type="ECO:0000259" key="1">
    <source>
        <dbReference type="PROSITE" id="PS51186"/>
    </source>
</evidence>
<dbReference type="InterPro" id="IPR016181">
    <property type="entry name" value="Acyl_CoA_acyltransferase"/>
</dbReference>
<dbReference type="SUPFAM" id="SSF55729">
    <property type="entry name" value="Acyl-CoA N-acyltransferases (Nat)"/>
    <property type="match status" value="1"/>
</dbReference>
<evidence type="ECO:0000313" key="2">
    <source>
        <dbReference type="EMBL" id="SPJ25877.1"/>
    </source>
</evidence>